<keyword evidence="3" id="KW-1185">Reference proteome</keyword>
<proteinExistence type="predicted"/>
<dbReference type="EMBL" id="QGKV02000759">
    <property type="protein sequence ID" value="KAF3565273.1"/>
    <property type="molecule type" value="Genomic_DNA"/>
</dbReference>
<reference evidence="2 3" key="1">
    <citation type="journal article" date="2020" name="BMC Genomics">
        <title>Intraspecific diversification of the crop wild relative Brassica cretica Lam. using demographic model selection.</title>
        <authorList>
            <person name="Kioukis A."/>
            <person name="Michalopoulou V.A."/>
            <person name="Briers L."/>
            <person name="Pirintsos S."/>
            <person name="Studholme D.J."/>
            <person name="Pavlidis P."/>
            <person name="Sarris P.F."/>
        </authorList>
    </citation>
    <scope>NUCLEOTIDE SEQUENCE [LARGE SCALE GENOMIC DNA]</scope>
    <source>
        <strain evidence="3">cv. PFS-1207/04</strain>
    </source>
</reference>
<evidence type="ECO:0000256" key="1">
    <source>
        <dbReference type="SAM" id="MobiDB-lite"/>
    </source>
</evidence>
<evidence type="ECO:0000313" key="3">
    <source>
        <dbReference type="Proteomes" id="UP000266723"/>
    </source>
</evidence>
<feature type="compositionally biased region" description="Acidic residues" evidence="1">
    <location>
        <begin position="96"/>
        <end position="120"/>
    </location>
</feature>
<sequence>MVLKACAVASWTDRDSSNLRRLDGSIFSSSQTLLSHDGKGRVFNRLERKVMENFKTDRDLSNLEEVSSVVPKPCAAVTAREGCSAELGREPKAELDPEDEEESDGEIEEDRIEESEDDKIDLLEVPEWDVGTASMV</sequence>
<feature type="region of interest" description="Disordered" evidence="1">
    <location>
        <begin position="80"/>
        <end position="120"/>
    </location>
</feature>
<comment type="caution">
    <text evidence="2">The sequence shown here is derived from an EMBL/GenBank/DDBJ whole genome shotgun (WGS) entry which is preliminary data.</text>
</comment>
<organism evidence="2 3">
    <name type="scientific">Brassica cretica</name>
    <name type="common">Mustard</name>
    <dbReference type="NCBI Taxonomy" id="69181"/>
    <lineage>
        <taxon>Eukaryota</taxon>
        <taxon>Viridiplantae</taxon>
        <taxon>Streptophyta</taxon>
        <taxon>Embryophyta</taxon>
        <taxon>Tracheophyta</taxon>
        <taxon>Spermatophyta</taxon>
        <taxon>Magnoliopsida</taxon>
        <taxon>eudicotyledons</taxon>
        <taxon>Gunneridae</taxon>
        <taxon>Pentapetalae</taxon>
        <taxon>rosids</taxon>
        <taxon>malvids</taxon>
        <taxon>Brassicales</taxon>
        <taxon>Brassicaceae</taxon>
        <taxon>Brassiceae</taxon>
        <taxon>Brassica</taxon>
    </lineage>
</organism>
<name>A0ABQ7D028_BRACR</name>
<gene>
    <name evidence="2" type="ORF">DY000_02010965</name>
</gene>
<dbReference type="Proteomes" id="UP000266723">
    <property type="component" value="Unassembled WGS sequence"/>
</dbReference>
<accession>A0ABQ7D028</accession>
<protein>
    <submittedName>
        <fullName evidence="2">Uncharacterized protein</fullName>
    </submittedName>
</protein>
<evidence type="ECO:0000313" key="2">
    <source>
        <dbReference type="EMBL" id="KAF3565273.1"/>
    </source>
</evidence>